<reference evidence="7 8" key="1">
    <citation type="journal article" date="2012" name="Stand. Genomic Sci.">
        <title>Genome sequence of the halotolerant bacterium Corynebacterium halotolerans type strain YIM 70093(T) (= DSM 44683(T)).</title>
        <authorList>
            <person name="Ruckert C."/>
            <person name="Albersmeier A."/>
            <person name="Al-Dilaimi A."/>
            <person name="Niehaus K."/>
            <person name="Szczepanowski R."/>
            <person name="Kalinowski J."/>
        </authorList>
    </citation>
    <scope>NUCLEOTIDE SEQUENCE [LARGE SCALE GENOMIC DNA]</scope>
    <source>
        <strain evidence="7">YIM 70093</strain>
    </source>
</reference>
<dbReference type="PANTHER" id="PTHR30055:SF148">
    <property type="entry name" value="TETR-FAMILY TRANSCRIPTIONAL REGULATOR"/>
    <property type="match status" value="1"/>
</dbReference>
<feature type="domain" description="HTH tetR-type" evidence="6">
    <location>
        <begin position="21"/>
        <end position="81"/>
    </location>
</feature>
<proteinExistence type="predicted"/>
<dbReference type="PROSITE" id="PS50977">
    <property type="entry name" value="HTH_TETR_2"/>
    <property type="match status" value="1"/>
</dbReference>
<dbReference type="InterPro" id="IPR009057">
    <property type="entry name" value="Homeodomain-like_sf"/>
</dbReference>
<sequence length="196" mass="21667">MATPRNKKSRENTPRQAARRSATDEKITAAVLALGRREGLGAVSIDAVAAESGVAKTTIYRRYDDRSQMLDAVARELASPPEQDYPVTQAGLCELLAEIREIFEAQVGISAVGGILASQGEDLDEWQHRVVEPNLARLRSFFARGVKEGQLRPEVDYEQLIEMITGGMFVSDALRDDVPEEWAPNLVALMWPTISR</sequence>
<feature type="DNA-binding region" description="H-T-H motif" evidence="4">
    <location>
        <begin position="44"/>
        <end position="63"/>
    </location>
</feature>
<organism evidence="7 8">
    <name type="scientific">Corynebacterium halotolerans YIM 70093 = DSM 44683</name>
    <dbReference type="NCBI Taxonomy" id="1121362"/>
    <lineage>
        <taxon>Bacteria</taxon>
        <taxon>Bacillati</taxon>
        <taxon>Actinomycetota</taxon>
        <taxon>Actinomycetes</taxon>
        <taxon>Mycobacteriales</taxon>
        <taxon>Corynebacteriaceae</taxon>
        <taxon>Corynebacterium</taxon>
    </lineage>
</organism>
<dbReference type="InterPro" id="IPR050109">
    <property type="entry name" value="HTH-type_TetR-like_transc_reg"/>
</dbReference>
<evidence type="ECO:0000259" key="6">
    <source>
        <dbReference type="PROSITE" id="PS50977"/>
    </source>
</evidence>
<keyword evidence="1" id="KW-0805">Transcription regulation</keyword>
<dbReference type="RefSeq" id="WP_015400139.1">
    <property type="nucleotide sequence ID" value="NC_020302.1"/>
</dbReference>
<evidence type="ECO:0000313" key="7">
    <source>
        <dbReference type="EMBL" id="AGF71719.1"/>
    </source>
</evidence>
<dbReference type="SUPFAM" id="SSF46689">
    <property type="entry name" value="Homeodomain-like"/>
    <property type="match status" value="1"/>
</dbReference>
<dbReference type="Proteomes" id="UP000011723">
    <property type="component" value="Chromosome"/>
</dbReference>
<keyword evidence="3" id="KW-0804">Transcription</keyword>
<dbReference type="InterPro" id="IPR036271">
    <property type="entry name" value="Tet_transcr_reg_TetR-rel_C_sf"/>
</dbReference>
<dbReference type="GO" id="GO:0003700">
    <property type="term" value="F:DNA-binding transcription factor activity"/>
    <property type="evidence" value="ECO:0007669"/>
    <property type="project" value="TreeGrafter"/>
</dbReference>
<dbReference type="InterPro" id="IPR011075">
    <property type="entry name" value="TetR_C"/>
</dbReference>
<dbReference type="eggNOG" id="COG1309">
    <property type="taxonomic scope" value="Bacteria"/>
</dbReference>
<keyword evidence="8" id="KW-1185">Reference proteome</keyword>
<dbReference type="OrthoDB" id="9796019at2"/>
<evidence type="ECO:0000256" key="2">
    <source>
        <dbReference type="ARBA" id="ARBA00023125"/>
    </source>
</evidence>
<dbReference type="HOGENOM" id="CLU_069356_25_4_11"/>
<dbReference type="KEGG" id="chn:A605_03540"/>
<evidence type="ECO:0000256" key="4">
    <source>
        <dbReference type="PROSITE-ProRule" id="PRU00335"/>
    </source>
</evidence>
<dbReference type="GO" id="GO:0000976">
    <property type="term" value="F:transcription cis-regulatory region binding"/>
    <property type="evidence" value="ECO:0007669"/>
    <property type="project" value="TreeGrafter"/>
</dbReference>
<dbReference type="InterPro" id="IPR001647">
    <property type="entry name" value="HTH_TetR"/>
</dbReference>
<evidence type="ECO:0000256" key="1">
    <source>
        <dbReference type="ARBA" id="ARBA00023015"/>
    </source>
</evidence>
<keyword evidence="2 4" id="KW-0238">DNA-binding</keyword>
<accession>M1MVG5</accession>
<dbReference type="Gene3D" id="1.10.10.60">
    <property type="entry name" value="Homeodomain-like"/>
    <property type="match status" value="1"/>
</dbReference>
<feature type="region of interest" description="Disordered" evidence="5">
    <location>
        <begin position="1"/>
        <end position="24"/>
    </location>
</feature>
<name>M1MVG5_9CORY</name>
<evidence type="ECO:0000313" key="8">
    <source>
        <dbReference type="Proteomes" id="UP000011723"/>
    </source>
</evidence>
<dbReference type="Pfam" id="PF16859">
    <property type="entry name" value="TetR_C_11"/>
    <property type="match status" value="1"/>
</dbReference>
<dbReference type="Gene3D" id="1.10.357.10">
    <property type="entry name" value="Tetracycline Repressor, domain 2"/>
    <property type="match status" value="1"/>
</dbReference>
<evidence type="ECO:0000256" key="5">
    <source>
        <dbReference type="SAM" id="MobiDB-lite"/>
    </source>
</evidence>
<dbReference type="AlphaFoldDB" id="M1MVG5"/>
<gene>
    <name evidence="7" type="ORF">A605_03540</name>
</gene>
<protein>
    <submittedName>
        <fullName evidence="7">TetR family transcriptional regulator</fullName>
    </submittedName>
</protein>
<evidence type="ECO:0000256" key="3">
    <source>
        <dbReference type="ARBA" id="ARBA00023163"/>
    </source>
</evidence>
<dbReference type="Pfam" id="PF00440">
    <property type="entry name" value="TetR_N"/>
    <property type="match status" value="1"/>
</dbReference>
<dbReference type="EMBL" id="CP003697">
    <property type="protein sequence ID" value="AGF71719.1"/>
    <property type="molecule type" value="Genomic_DNA"/>
</dbReference>
<dbReference type="SUPFAM" id="SSF48498">
    <property type="entry name" value="Tetracyclin repressor-like, C-terminal domain"/>
    <property type="match status" value="1"/>
</dbReference>
<dbReference type="PANTHER" id="PTHR30055">
    <property type="entry name" value="HTH-TYPE TRANSCRIPTIONAL REGULATOR RUTR"/>
    <property type="match status" value="1"/>
</dbReference>
<dbReference type="PATRIC" id="fig|1121362.3.peg.712"/>